<comment type="caution">
    <text evidence="8">The sequence shown here is derived from an EMBL/GenBank/DDBJ whole genome shotgun (WGS) entry which is preliminary data.</text>
</comment>
<accession>A0ABT8W0Z2</accession>
<keyword evidence="2 4" id="KW-0472">Membrane</keyword>
<keyword evidence="5" id="KW-0175">Coiled coil</keyword>
<organism evidence="8 9">
    <name type="scientific">Marinobacter suaedae</name>
    <dbReference type="NCBI Taxonomy" id="3057675"/>
    <lineage>
        <taxon>Bacteria</taxon>
        <taxon>Pseudomonadati</taxon>
        <taxon>Pseudomonadota</taxon>
        <taxon>Gammaproteobacteria</taxon>
        <taxon>Pseudomonadales</taxon>
        <taxon>Marinobacteraceae</taxon>
        <taxon>Marinobacter</taxon>
    </lineage>
</organism>
<dbReference type="InterPro" id="IPR006664">
    <property type="entry name" value="OMP_bac"/>
</dbReference>
<dbReference type="EMBL" id="JAUMIS010000002">
    <property type="protein sequence ID" value="MDO3721921.1"/>
    <property type="molecule type" value="Genomic_DNA"/>
</dbReference>
<sequence length="261" mass="28952">MNRLLSIVIALGLATLFAGCSSTPPYNQTLDEARSAYLAIEQDPDVARSGAAQLRSSKTQLEKAEMLLEEDADIEEIEHASYLALRHAEIAQQQGLRAALEEDVSEAEERRNQIMLNMKTQEAADLRAQMAAMQAEQTERGMVLTLGDVLFDVGKADLKPSAQRTIDQLAGFMKQYEERRVRIEGYTDSTGDEAFNQRLSERRAMSVYEALLSEGISSSRIEVEGYGEAYPKASNDTSSGRQQNRRVEVVISDQNGVIKGR</sequence>
<protein>
    <submittedName>
        <fullName evidence="8">OmpA family protein</fullName>
    </submittedName>
</protein>
<dbReference type="SUPFAM" id="SSF103088">
    <property type="entry name" value="OmpA-like"/>
    <property type="match status" value="1"/>
</dbReference>
<dbReference type="Pfam" id="PF00691">
    <property type="entry name" value="OmpA"/>
    <property type="match status" value="1"/>
</dbReference>
<evidence type="ECO:0000313" key="9">
    <source>
        <dbReference type="Proteomes" id="UP001168640"/>
    </source>
</evidence>
<dbReference type="Gene3D" id="3.30.1330.60">
    <property type="entry name" value="OmpA-like domain"/>
    <property type="match status" value="1"/>
</dbReference>
<evidence type="ECO:0000256" key="4">
    <source>
        <dbReference type="PROSITE-ProRule" id="PRU00473"/>
    </source>
</evidence>
<evidence type="ECO:0000313" key="8">
    <source>
        <dbReference type="EMBL" id="MDO3721921.1"/>
    </source>
</evidence>
<dbReference type="InterPro" id="IPR006665">
    <property type="entry name" value="OmpA-like"/>
</dbReference>
<dbReference type="PROSITE" id="PS51257">
    <property type="entry name" value="PROKAR_LIPOPROTEIN"/>
    <property type="match status" value="1"/>
</dbReference>
<feature type="signal peptide" evidence="6">
    <location>
        <begin position="1"/>
        <end position="20"/>
    </location>
</feature>
<feature type="domain" description="OmpA-like" evidence="7">
    <location>
        <begin position="138"/>
        <end position="255"/>
    </location>
</feature>
<dbReference type="PANTHER" id="PTHR30329">
    <property type="entry name" value="STATOR ELEMENT OF FLAGELLAR MOTOR COMPLEX"/>
    <property type="match status" value="1"/>
</dbReference>
<keyword evidence="9" id="KW-1185">Reference proteome</keyword>
<feature type="coiled-coil region" evidence="5">
    <location>
        <begin position="90"/>
        <end position="136"/>
    </location>
</feature>
<dbReference type="InterPro" id="IPR036737">
    <property type="entry name" value="OmpA-like_sf"/>
</dbReference>
<name>A0ABT8W0Z2_9GAMM</name>
<dbReference type="CDD" id="cd07185">
    <property type="entry name" value="OmpA_C-like"/>
    <property type="match status" value="1"/>
</dbReference>
<evidence type="ECO:0000259" key="7">
    <source>
        <dbReference type="PROSITE" id="PS51123"/>
    </source>
</evidence>
<dbReference type="Pfam" id="PF14346">
    <property type="entry name" value="DUF4398"/>
    <property type="match status" value="1"/>
</dbReference>
<keyword evidence="6" id="KW-0732">Signal</keyword>
<gene>
    <name evidence="8" type="ORF">QVZ43_09305</name>
</gene>
<reference evidence="8" key="1">
    <citation type="submission" date="2023-07" db="EMBL/GenBank/DDBJ databases">
        <title>Marinobacter sp. chi1 genome sequencing and assembly.</title>
        <authorList>
            <person name="Park S."/>
        </authorList>
    </citation>
    <scope>NUCLEOTIDE SEQUENCE</scope>
    <source>
        <strain evidence="8">Chi1</strain>
    </source>
</reference>
<dbReference type="InterPro" id="IPR050330">
    <property type="entry name" value="Bact_OuterMem_StrucFunc"/>
</dbReference>
<evidence type="ECO:0000256" key="5">
    <source>
        <dbReference type="SAM" id="Coils"/>
    </source>
</evidence>
<dbReference type="PANTHER" id="PTHR30329:SF21">
    <property type="entry name" value="LIPOPROTEIN YIAD-RELATED"/>
    <property type="match status" value="1"/>
</dbReference>
<dbReference type="InterPro" id="IPR025511">
    <property type="entry name" value="DUF4398"/>
</dbReference>
<feature type="chain" id="PRO_5046705934" evidence="6">
    <location>
        <begin position="21"/>
        <end position="261"/>
    </location>
</feature>
<dbReference type="RefSeq" id="WP_223795461.1">
    <property type="nucleotide sequence ID" value="NZ_JAUMIS010000002.1"/>
</dbReference>
<dbReference type="Proteomes" id="UP001168640">
    <property type="component" value="Unassembled WGS sequence"/>
</dbReference>
<evidence type="ECO:0000256" key="1">
    <source>
        <dbReference type="ARBA" id="ARBA00004442"/>
    </source>
</evidence>
<dbReference type="PRINTS" id="PR01023">
    <property type="entry name" value="NAFLGMOTY"/>
</dbReference>
<proteinExistence type="predicted"/>
<dbReference type="PRINTS" id="PR01021">
    <property type="entry name" value="OMPADOMAIN"/>
</dbReference>
<evidence type="ECO:0000256" key="2">
    <source>
        <dbReference type="ARBA" id="ARBA00023136"/>
    </source>
</evidence>
<evidence type="ECO:0000256" key="3">
    <source>
        <dbReference type="ARBA" id="ARBA00023237"/>
    </source>
</evidence>
<dbReference type="PROSITE" id="PS51123">
    <property type="entry name" value="OMPA_2"/>
    <property type="match status" value="1"/>
</dbReference>
<comment type="subcellular location">
    <subcellularLocation>
        <location evidence="1">Cell outer membrane</location>
    </subcellularLocation>
</comment>
<evidence type="ECO:0000256" key="6">
    <source>
        <dbReference type="SAM" id="SignalP"/>
    </source>
</evidence>
<keyword evidence="3" id="KW-0998">Cell outer membrane</keyword>